<keyword evidence="3" id="KW-1185">Reference proteome</keyword>
<dbReference type="Proteomes" id="UP000640614">
    <property type="component" value="Unassembled WGS sequence"/>
</dbReference>
<dbReference type="EMBL" id="PRDM01000006">
    <property type="protein sequence ID" value="MBE8727780.1"/>
    <property type="molecule type" value="Genomic_DNA"/>
</dbReference>
<feature type="domain" description="Glycosyltransferase 2-like" evidence="1">
    <location>
        <begin position="45"/>
        <end position="157"/>
    </location>
</feature>
<name>A0ABR9TR26_9FLAO</name>
<proteinExistence type="predicted"/>
<evidence type="ECO:0000313" key="2">
    <source>
        <dbReference type="EMBL" id="MBE8727780.1"/>
    </source>
</evidence>
<dbReference type="SUPFAM" id="SSF53448">
    <property type="entry name" value="Nucleotide-diphospho-sugar transferases"/>
    <property type="match status" value="1"/>
</dbReference>
<gene>
    <name evidence="2" type="ORF">C4F50_22925</name>
</gene>
<accession>A0ABR9TR26</accession>
<dbReference type="CDD" id="cd00761">
    <property type="entry name" value="Glyco_tranf_GTA_type"/>
    <property type="match status" value="1"/>
</dbReference>
<reference evidence="2 3" key="1">
    <citation type="submission" date="2018-07" db="EMBL/GenBank/DDBJ databases">
        <title>Genome assembly of strain KB82.</title>
        <authorList>
            <person name="Kukolya J."/>
            <person name="Horvath B."/>
            <person name="Nagy I."/>
            <person name="Toth A."/>
        </authorList>
    </citation>
    <scope>NUCLEOTIDE SEQUENCE [LARGE SCALE GENOMIC DNA]</scope>
    <source>
        <strain evidence="2 3">Kb82</strain>
    </source>
</reference>
<dbReference type="Pfam" id="PF00535">
    <property type="entry name" value="Glycos_transf_2"/>
    <property type="match status" value="1"/>
</dbReference>
<sequence>MRKGTNLSKDVLLPEINSNHRVIIPLFIPEEEGYYKDAFTIFSYCLTSVQKTSFSNIKISVVSNGSSDSVNTKLIDLQKQNLIDELIVVKENIGKINSILKALRTAQERLITITDADVLFDNNWEEEVLKVFKAFPKAGAVSPVPVFRNHFKLTSNIWFDYFFSSKLKFRPVKDPEGMTLFANSIGWPWLDEKYKDVIATLKNKNGVIAVLGSSHFVCTYKREIFAKTPKKNSLYKLGGDSEYLYTDLPVINSGGYRLSTYGNFAYHLGNVAEKWMLEKYNKLKEEDKKQTQEFQLQVLKSIPFFNLMIEKVFKKIIKQKRIKRFILKSKGLNEKQLSDFK</sequence>
<dbReference type="Gene3D" id="3.90.550.10">
    <property type="entry name" value="Spore Coat Polysaccharide Biosynthesis Protein SpsA, Chain A"/>
    <property type="match status" value="1"/>
</dbReference>
<protein>
    <submittedName>
        <fullName evidence="2">Glycosyltransferase family 2 protein</fullName>
    </submittedName>
</protein>
<evidence type="ECO:0000259" key="1">
    <source>
        <dbReference type="Pfam" id="PF00535"/>
    </source>
</evidence>
<dbReference type="InterPro" id="IPR029044">
    <property type="entry name" value="Nucleotide-diphossugar_trans"/>
</dbReference>
<evidence type="ECO:0000313" key="3">
    <source>
        <dbReference type="Proteomes" id="UP000640614"/>
    </source>
</evidence>
<dbReference type="RefSeq" id="WP_194140911.1">
    <property type="nucleotide sequence ID" value="NZ_PRDM01000006.1"/>
</dbReference>
<dbReference type="InterPro" id="IPR001173">
    <property type="entry name" value="Glyco_trans_2-like"/>
</dbReference>
<comment type="caution">
    <text evidence="2">The sequence shown here is derived from an EMBL/GenBank/DDBJ whole genome shotgun (WGS) entry which is preliminary data.</text>
</comment>
<organism evidence="2 3">
    <name type="scientific">Flavobacterium hungaricum</name>
    <dbReference type="NCBI Taxonomy" id="2082725"/>
    <lineage>
        <taxon>Bacteria</taxon>
        <taxon>Pseudomonadati</taxon>
        <taxon>Bacteroidota</taxon>
        <taxon>Flavobacteriia</taxon>
        <taxon>Flavobacteriales</taxon>
        <taxon>Flavobacteriaceae</taxon>
        <taxon>Flavobacterium</taxon>
    </lineage>
</organism>